<gene>
    <name evidence="2" type="ORF">AYBTSS11_LOCUS20719</name>
</gene>
<dbReference type="AlphaFoldDB" id="A0AA86VLB6"/>
<dbReference type="EMBL" id="OY731403">
    <property type="protein sequence ID" value="CAJ1965210.1"/>
    <property type="molecule type" value="Genomic_DNA"/>
</dbReference>
<name>A0AA86VLB6_9FABA</name>
<feature type="compositionally biased region" description="Polar residues" evidence="1">
    <location>
        <begin position="22"/>
        <end position="35"/>
    </location>
</feature>
<feature type="compositionally biased region" description="Acidic residues" evidence="1">
    <location>
        <begin position="1"/>
        <end position="13"/>
    </location>
</feature>
<protein>
    <submittedName>
        <fullName evidence="2">Uncharacterized protein</fullName>
    </submittedName>
</protein>
<dbReference type="Gramene" id="rna-AYBTSS11_LOCUS20719">
    <property type="protein sequence ID" value="CAJ1965210.1"/>
    <property type="gene ID" value="gene-AYBTSS11_LOCUS20719"/>
</dbReference>
<evidence type="ECO:0000256" key="1">
    <source>
        <dbReference type="SAM" id="MobiDB-lite"/>
    </source>
</evidence>
<feature type="region of interest" description="Disordered" evidence="1">
    <location>
        <begin position="1"/>
        <end position="54"/>
    </location>
</feature>
<feature type="non-terminal residue" evidence="2">
    <location>
        <position position="54"/>
    </location>
</feature>
<reference evidence="2" key="1">
    <citation type="submission" date="2023-10" db="EMBL/GenBank/DDBJ databases">
        <authorList>
            <person name="Domelevo Entfellner J.-B."/>
        </authorList>
    </citation>
    <scope>NUCLEOTIDE SEQUENCE</scope>
</reference>
<organism evidence="2 3">
    <name type="scientific">Sphenostylis stenocarpa</name>
    <dbReference type="NCBI Taxonomy" id="92480"/>
    <lineage>
        <taxon>Eukaryota</taxon>
        <taxon>Viridiplantae</taxon>
        <taxon>Streptophyta</taxon>
        <taxon>Embryophyta</taxon>
        <taxon>Tracheophyta</taxon>
        <taxon>Spermatophyta</taxon>
        <taxon>Magnoliopsida</taxon>
        <taxon>eudicotyledons</taxon>
        <taxon>Gunneridae</taxon>
        <taxon>Pentapetalae</taxon>
        <taxon>rosids</taxon>
        <taxon>fabids</taxon>
        <taxon>Fabales</taxon>
        <taxon>Fabaceae</taxon>
        <taxon>Papilionoideae</taxon>
        <taxon>50 kb inversion clade</taxon>
        <taxon>NPAAA clade</taxon>
        <taxon>indigoferoid/millettioid clade</taxon>
        <taxon>Phaseoleae</taxon>
        <taxon>Sphenostylis</taxon>
    </lineage>
</organism>
<keyword evidence="3" id="KW-1185">Reference proteome</keyword>
<accession>A0AA86VLB6</accession>
<evidence type="ECO:0000313" key="2">
    <source>
        <dbReference type="EMBL" id="CAJ1965210.1"/>
    </source>
</evidence>
<dbReference type="Proteomes" id="UP001189624">
    <property type="component" value="Chromosome 6"/>
</dbReference>
<evidence type="ECO:0000313" key="3">
    <source>
        <dbReference type="Proteomes" id="UP001189624"/>
    </source>
</evidence>
<feature type="compositionally biased region" description="Basic and acidic residues" evidence="1">
    <location>
        <begin position="36"/>
        <end position="54"/>
    </location>
</feature>
<proteinExistence type="predicted"/>
<sequence length="54" mass="6313">MGDEEEEEEDAPQEDAWKFSRLHNQNQIDVDNTTRTFREYGDGSDEEANKKHLG</sequence>